<evidence type="ECO:0000313" key="2">
    <source>
        <dbReference type="Proteomes" id="UP000807159"/>
    </source>
</evidence>
<keyword evidence="2" id="KW-1185">Reference proteome</keyword>
<dbReference type="Proteomes" id="UP000807159">
    <property type="component" value="Chromosome 16"/>
</dbReference>
<accession>A0A8T2X0S8</accession>
<organism evidence="1 2">
    <name type="scientific">Populus deltoides</name>
    <name type="common">Eastern poplar</name>
    <name type="synonym">Eastern cottonwood</name>
    <dbReference type="NCBI Taxonomy" id="3696"/>
    <lineage>
        <taxon>Eukaryota</taxon>
        <taxon>Viridiplantae</taxon>
        <taxon>Streptophyta</taxon>
        <taxon>Embryophyta</taxon>
        <taxon>Tracheophyta</taxon>
        <taxon>Spermatophyta</taxon>
        <taxon>Magnoliopsida</taxon>
        <taxon>eudicotyledons</taxon>
        <taxon>Gunneridae</taxon>
        <taxon>Pentapetalae</taxon>
        <taxon>rosids</taxon>
        <taxon>fabids</taxon>
        <taxon>Malpighiales</taxon>
        <taxon>Salicaceae</taxon>
        <taxon>Saliceae</taxon>
        <taxon>Populus</taxon>
    </lineage>
</organism>
<gene>
    <name evidence="1" type="ORF">H0E87_027128</name>
</gene>
<comment type="caution">
    <text evidence="1">The sequence shown here is derived from an EMBL/GenBank/DDBJ whole genome shotgun (WGS) entry which is preliminary data.</text>
</comment>
<evidence type="ECO:0000313" key="1">
    <source>
        <dbReference type="EMBL" id="KAH8485577.1"/>
    </source>
</evidence>
<dbReference type="EMBL" id="JACEGQ020000016">
    <property type="protein sequence ID" value="KAH8485577.1"/>
    <property type="molecule type" value="Genomic_DNA"/>
</dbReference>
<proteinExistence type="predicted"/>
<name>A0A8T2X0S8_POPDE</name>
<sequence>MEPSFSALSIGLLNPLLHLLVKSGKMESIMKHLLDLVEESFGFWELEEIYRDMVDINPGLSSGPSYTHLKEGPAGAPHDVLGWIEEAGIQPSNGMYCDVFSFAQKSGATDASIIEERVGSLRILIWERSLEKQGEWKELWSRKCVTALVLLLKVHRAGKWQSPSSPCHSLMLRAVLLSKSFYTGYGCD</sequence>
<protein>
    <submittedName>
        <fullName evidence="1">Uncharacterized protein</fullName>
    </submittedName>
</protein>
<dbReference type="AlphaFoldDB" id="A0A8T2X0S8"/>
<reference evidence="1" key="1">
    <citation type="journal article" date="2021" name="J. Hered.">
        <title>Genome Assembly of Salicaceae Populus deltoides (Eastern Cottonwood) I-69 Based on Nanopore Sequencing and Hi-C Technologies.</title>
        <authorList>
            <person name="Bai S."/>
            <person name="Wu H."/>
            <person name="Zhang J."/>
            <person name="Pan Z."/>
            <person name="Zhao W."/>
            <person name="Li Z."/>
            <person name="Tong C."/>
        </authorList>
    </citation>
    <scope>NUCLEOTIDE SEQUENCE</scope>
    <source>
        <tissue evidence="1">Leaf</tissue>
    </source>
</reference>